<dbReference type="GO" id="GO:0050660">
    <property type="term" value="F:flavin adenine dinucleotide binding"/>
    <property type="evidence" value="ECO:0007669"/>
    <property type="project" value="InterPro"/>
</dbReference>
<sequence>MTLTNEQIIQIRELQAAGIQHKALTQAQLDMIYTNNWFNLWVPQDLHGLETSFPQGLAVLEELAYWDGGLGWTVTLCSGANMFAGFIDPELAKQVWTDPKVCLGGSGQVGGKAVRKGDGYEISGMWSYATGAPHLTHFTLNAEIYDAGQQVFQPDGEPLIRSFFVPRDQVLVHYDWDTFGLECTASHSFSLDQVWVPASYAFQLDPSHKQSTSALFQIPFMPFAELTLLVNYIGMFRRFTDLVEKYYFEKSTDRKWADLHSKSRFKELDEIQVKHAASRKDILQLAELLWTQAKASEPAIDSSLLNEIAQKSRAIVSEIRNDTTALFPFLGIRAAQRTSELNIVFRNLFTASQHSLLR</sequence>
<dbReference type="AlphaFoldDB" id="A0A1H5U954"/>
<dbReference type="InterPro" id="IPR009100">
    <property type="entry name" value="AcylCoA_DH/oxidase_NM_dom_sf"/>
</dbReference>
<dbReference type="SUPFAM" id="SSF56645">
    <property type="entry name" value="Acyl-CoA dehydrogenase NM domain-like"/>
    <property type="match status" value="1"/>
</dbReference>
<keyword evidence="2" id="KW-1185">Reference proteome</keyword>
<evidence type="ECO:0000313" key="1">
    <source>
        <dbReference type="EMBL" id="SEF70948.1"/>
    </source>
</evidence>
<accession>A0A1H5U954</accession>
<dbReference type="GO" id="GO:0016627">
    <property type="term" value="F:oxidoreductase activity, acting on the CH-CH group of donors"/>
    <property type="evidence" value="ECO:0007669"/>
    <property type="project" value="InterPro"/>
</dbReference>
<evidence type="ECO:0000313" key="2">
    <source>
        <dbReference type="Proteomes" id="UP000236731"/>
    </source>
</evidence>
<reference evidence="2" key="1">
    <citation type="submission" date="2016-10" db="EMBL/GenBank/DDBJ databases">
        <authorList>
            <person name="Varghese N."/>
            <person name="Submissions S."/>
        </authorList>
    </citation>
    <scope>NUCLEOTIDE SEQUENCE [LARGE SCALE GENOMIC DNA]</scope>
    <source>
        <strain evidence="2">DSM 22361</strain>
    </source>
</reference>
<dbReference type="RefSeq" id="WP_103905222.1">
    <property type="nucleotide sequence ID" value="NZ_CP049246.1"/>
</dbReference>
<name>A0A1H5U954_9SPHI</name>
<proteinExistence type="predicted"/>
<dbReference type="Gene3D" id="1.10.540.10">
    <property type="entry name" value="Acyl-CoA dehydrogenase/oxidase, N-terminal domain"/>
    <property type="match status" value="1"/>
</dbReference>
<dbReference type="Gene3D" id="1.20.140.10">
    <property type="entry name" value="Butyryl-CoA Dehydrogenase, subunit A, domain 3"/>
    <property type="match status" value="1"/>
</dbReference>
<dbReference type="PIRSF" id="PIRSF016578">
    <property type="entry name" value="HsaA"/>
    <property type="match status" value="1"/>
</dbReference>
<evidence type="ECO:0008006" key="3">
    <source>
        <dbReference type="Google" id="ProtNLM"/>
    </source>
</evidence>
<dbReference type="InterPro" id="IPR037069">
    <property type="entry name" value="AcylCoA_DH/ox_N_sf"/>
</dbReference>
<dbReference type="OrthoDB" id="1170793at2"/>
<dbReference type="Gene3D" id="2.40.110.10">
    <property type="entry name" value="Butyryl-CoA Dehydrogenase, subunit A, domain 2"/>
    <property type="match status" value="1"/>
</dbReference>
<dbReference type="InterPro" id="IPR046373">
    <property type="entry name" value="Acyl-CoA_Oxase/DH_mid-dom_sf"/>
</dbReference>
<organism evidence="1 2">
    <name type="scientific">Sphingobacterium lactis</name>
    <dbReference type="NCBI Taxonomy" id="797291"/>
    <lineage>
        <taxon>Bacteria</taxon>
        <taxon>Pseudomonadati</taxon>
        <taxon>Bacteroidota</taxon>
        <taxon>Sphingobacteriia</taxon>
        <taxon>Sphingobacteriales</taxon>
        <taxon>Sphingobacteriaceae</taxon>
        <taxon>Sphingobacterium</taxon>
    </lineage>
</organism>
<protein>
    <recommendedName>
        <fullName evidence="3">Acyl-CoA dehydrogenase</fullName>
    </recommendedName>
</protein>
<dbReference type="EMBL" id="FNUT01000002">
    <property type="protein sequence ID" value="SEF70948.1"/>
    <property type="molecule type" value="Genomic_DNA"/>
</dbReference>
<gene>
    <name evidence="1" type="ORF">SAMN05421877_102200</name>
</gene>
<dbReference type="Proteomes" id="UP000236731">
    <property type="component" value="Unassembled WGS sequence"/>
</dbReference>